<sequence>MDTATLDIDRRGRARAVLPHASSSPPKKPRSIREPRGPELVIDNRGYARAVFPNSNTDLHLDDVHLRVGRHEESYERTKFPDEDLDVEAKEVVPQPARFRLHQGDDPRFQAPVTPQNGNLAMFPAPPRYQHGSGIGEIEEIERREAEEDQVQQATYQLNHIPVLPPIIWVKRADAYTRLRYAVDVVTVHGEKYIRIDEIHFLCAVNADWLQTGEDVTIRRVQYRHWQAGRRVGRPEILFVLYPLGELAYTPTNNRRKKAPLEFRPQLDNYGRVLLNAFDRPLKFSNVMPGQISTEIEGWEMEAICRLDPDICHQDFIDRMLPNPGPGKNRPSKGTLNHRRRRDRMKMRVVPWPLPRQLSYSDQQVINELTVWQMENNTTMGLRDLSKEEIEMQEAIMYGGHFERSGANAQNDGARLEQFWANLRLVRTKFAEDSEEGSTRAMAMGDGDGDGAVLVIRYVEFVTLSGAELALEGIEGVKSIDDEIPLLELLPGSQIEAVMEAVSST</sequence>
<keyword evidence="3" id="KW-1185">Reference proteome</keyword>
<dbReference type="AlphaFoldDB" id="A0A177F219"/>
<protein>
    <submittedName>
        <fullName evidence="2">Uncharacterized protein</fullName>
    </submittedName>
</protein>
<dbReference type="OrthoDB" id="5348779at2759"/>
<evidence type="ECO:0000256" key="1">
    <source>
        <dbReference type="SAM" id="MobiDB-lite"/>
    </source>
</evidence>
<gene>
    <name evidence="2" type="ORF">AYO21_07357</name>
</gene>
<reference evidence="2 3" key="1">
    <citation type="submission" date="2016-03" db="EMBL/GenBank/DDBJ databases">
        <title>Draft genome sequence of the Fonsecaea monophora CBS 269.37.</title>
        <authorList>
            <person name="Bombassaro A."/>
            <person name="Vinicius W.A."/>
            <person name="De Hoog S."/>
            <person name="Sun J."/>
            <person name="Souza E.M."/>
            <person name="Raittz R.T."/>
            <person name="Costa F."/>
            <person name="Leao A.C."/>
            <person name="Tadra-Sfeir M.Z."/>
            <person name="Baura V."/>
            <person name="Balsanelli E."/>
            <person name="Pedrosa F.O."/>
            <person name="Moreno L.F."/>
            <person name="Steffens M.B."/>
            <person name="Xi L."/>
            <person name="Bocca A.L."/>
            <person name="Felipe M.S."/>
            <person name="Teixeira M."/>
            <person name="Telles Filho F.Q."/>
            <person name="Azevedo C.M."/>
            <person name="Gomes R."/>
            <person name="Vicente V.A."/>
        </authorList>
    </citation>
    <scope>NUCLEOTIDE SEQUENCE [LARGE SCALE GENOMIC DNA]</scope>
    <source>
        <strain evidence="2 3">CBS 269.37</strain>
    </source>
</reference>
<organism evidence="2 3">
    <name type="scientific">Fonsecaea monophora</name>
    <dbReference type="NCBI Taxonomy" id="254056"/>
    <lineage>
        <taxon>Eukaryota</taxon>
        <taxon>Fungi</taxon>
        <taxon>Dikarya</taxon>
        <taxon>Ascomycota</taxon>
        <taxon>Pezizomycotina</taxon>
        <taxon>Eurotiomycetes</taxon>
        <taxon>Chaetothyriomycetidae</taxon>
        <taxon>Chaetothyriales</taxon>
        <taxon>Herpotrichiellaceae</taxon>
        <taxon>Fonsecaea</taxon>
    </lineage>
</organism>
<evidence type="ECO:0000313" key="2">
    <source>
        <dbReference type="EMBL" id="OAG38374.1"/>
    </source>
</evidence>
<name>A0A177F219_9EURO</name>
<feature type="region of interest" description="Disordered" evidence="1">
    <location>
        <begin position="1"/>
        <end position="38"/>
    </location>
</feature>
<proteinExistence type="predicted"/>
<evidence type="ECO:0000313" key="3">
    <source>
        <dbReference type="Proteomes" id="UP000077002"/>
    </source>
</evidence>
<dbReference type="Proteomes" id="UP000077002">
    <property type="component" value="Unassembled WGS sequence"/>
</dbReference>
<feature type="region of interest" description="Disordered" evidence="1">
    <location>
        <begin position="320"/>
        <end position="341"/>
    </location>
</feature>
<comment type="caution">
    <text evidence="2">The sequence shown here is derived from an EMBL/GenBank/DDBJ whole genome shotgun (WGS) entry which is preliminary data.</text>
</comment>
<dbReference type="EMBL" id="LVKK01000056">
    <property type="protein sequence ID" value="OAG38374.1"/>
    <property type="molecule type" value="Genomic_DNA"/>
</dbReference>
<accession>A0A177F219</accession>
<dbReference type="GeneID" id="34602512"/>
<dbReference type="RefSeq" id="XP_022510326.1">
    <property type="nucleotide sequence ID" value="XM_022657313.1"/>
</dbReference>